<name>A0A2N7PKB4_9BACT</name>
<evidence type="ECO:0000313" key="1">
    <source>
        <dbReference type="EMBL" id="PMP63663.1"/>
    </source>
</evidence>
<reference evidence="1 2" key="1">
    <citation type="submission" date="2018-01" db="EMBL/GenBank/DDBJ databases">
        <title>Metagenomic assembled genomes from two thermal pools in the Uzon Caldera, Kamchatka, Russia.</title>
        <authorList>
            <person name="Wilkins L."/>
            <person name="Ettinger C."/>
        </authorList>
    </citation>
    <scope>NUCLEOTIDE SEQUENCE [LARGE SCALE GENOMIC DNA]</scope>
    <source>
        <strain evidence="1">ZAV-15</strain>
    </source>
</reference>
<proteinExistence type="predicted"/>
<dbReference type="SUPFAM" id="SSF52317">
    <property type="entry name" value="Class I glutamine amidotransferase-like"/>
    <property type="match status" value="1"/>
</dbReference>
<dbReference type="AlphaFoldDB" id="A0A2N7PKB4"/>
<evidence type="ECO:0000313" key="2">
    <source>
        <dbReference type="Proteomes" id="UP000235731"/>
    </source>
</evidence>
<dbReference type="Gene3D" id="3.40.50.880">
    <property type="match status" value="1"/>
</dbReference>
<feature type="non-terminal residue" evidence="1">
    <location>
        <position position="1"/>
    </location>
</feature>
<comment type="caution">
    <text evidence="1">The sequence shown here is derived from an EMBL/GenBank/DDBJ whole genome shotgun (WGS) entry which is preliminary data.</text>
</comment>
<organism evidence="1 2">
    <name type="scientific">Caldimicrobium thiodismutans</name>
    <dbReference type="NCBI Taxonomy" id="1653476"/>
    <lineage>
        <taxon>Bacteria</taxon>
        <taxon>Pseudomonadati</taxon>
        <taxon>Thermodesulfobacteriota</taxon>
        <taxon>Thermodesulfobacteria</taxon>
        <taxon>Thermodesulfobacteriales</taxon>
        <taxon>Thermodesulfobacteriaceae</taxon>
        <taxon>Caldimicrobium</taxon>
    </lineage>
</organism>
<protein>
    <submittedName>
        <fullName evidence="1">Phosphoribosylformylglycinamidine synthase</fullName>
    </submittedName>
</protein>
<gene>
    <name evidence="1" type="ORF">C0197_02025</name>
</gene>
<dbReference type="Pfam" id="PF13507">
    <property type="entry name" value="GATase_5"/>
    <property type="match status" value="1"/>
</dbReference>
<sequence length="60" mass="6585">SEEAVAGLCDPTGRIFGLMPHPEAFNHFTNHPKWTRLATPLAEGLALFENAVVLVKENLL</sequence>
<dbReference type="Proteomes" id="UP000235731">
    <property type="component" value="Unassembled WGS sequence"/>
</dbReference>
<dbReference type="InterPro" id="IPR029062">
    <property type="entry name" value="Class_I_gatase-like"/>
</dbReference>
<dbReference type="EMBL" id="PNIE01000029">
    <property type="protein sequence ID" value="PMP63663.1"/>
    <property type="molecule type" value="Genomic_DNA"/>
</dbReference>
<accession>A0A2N7PKB4</accession>